<gene>
    <name evidence="1" type="ORF">F511_09244</name>
</gene>
<organism evidence="1 2">
    <name type="scientific">Dorcoceras hygrometricum</name>
    <dbReference type="NCBI Taxonomy" id="472368"/>
    <lineage>
        <taxon>Eukaryota</taxon>
        <taxon>Viridiplantae</taxon>
        <taxon>Streptophyta</taxon>
        <taxon>Embryophyta</taxon>
        <taxon>Tracheophyta</taxon>
        <taxon>Spermatophyta</taxon>
        <taxon>Magnoliopsida</taxon>
        <taxon>eudicotyledons</taxon>
        <taxon>Gunneridae</taxon>
        <taxon>Pentapetalae</taxon>
        <taxon>asterids</taxon>
        <taxon>lamiids</taxon>
        <taxon>Lamiales</taxon>
        <taxon>Gesneriaceae</taxon>
        <taxon>Didymocarpoideae</taxon>
        <taxon>Trichosporeae</taxon>
        <taxon>Loxocarpinae</taxon>
        <taxon>Dorcoceras</taxon>
    </lineage>
</organism>
<dbReference type="EMBL" id="KV015577">
    <property type="protein sequence ID" value="KZV20715.1"/>
    <property type="molecule type" value="Genomic_DNA"/>
</dbReference>
<reference evidence="1 2" key="1">
    <citation type="journal article" date="2015" name="Proc. Natl. Acad. Sci. U.S.A.">
        <title>The resurrection genome of Boea hygrometrica: A blueprint for survival of dehydration.</title>
        <authorList>
            <person name="Xiao L."/>
            <person name="Yang G."/>
            <person name="Zhang L."/>
            <person name="Yang X."/>
            <person name="Zhao S."/>
            <person name="Ji Z."/>
            <person name="Zhou Q."/>
            <person name="Hu M."/>
            <person name="Wang Y."/>
            <person name="Chen M."/>
            <person name="Xu Y."/>
            <person name="Jin H."/>
            <person name="Xiao X."/>
            <person name="Hu G."/>
            <person name="Bao F."/>
            <person name="Hu Y."/>
            <person name="Wan P."/>
            <person name="Li L."/>
            <person name="Deng X."/>
            <person name="Kuang T."/>
            <person name="Xiang C."/>
            <person name="Zhu J.K."/>
            <person name="Oliver M.J."/>
            <person name="He Y."/>
        </authorList>
    </citation>
    <scope>NUCLEOTIDE SEQUENCE [LARGE SCALE GENOMIC DNA]</scope>
    <source>
        <strain evidence="2">cv. XS01</strain>
    </source>
</reference>
<evidence type="ECO:0000313" key="2">
    <source>
        <dbReference type="Proteomes" id="UP000250235"/>
    </source>
</evidence>
<dbReference type="AlphaFoldDB" id="A0A2Z7AG20"/>
<keyword evidence="2" id="KW-1185">Reference proteome</keyword>
<accession>A0A2Z7AG20</accession>
<sequence length="280" mass="31557">MEVRISISYISPSSASEGSTRRFDLTPRVQTQSNSHQLRELLDSAPALGYVNHLFYVSVRKPTDTEFNVFVLGRDLVLNFGFDSLTIQFRTSLMFICSTKADFDSAVDTSDKLLSNGGRLLRLSVFLPYFFSLIFPASLDHTIFNSASCVSSFDQLLKCLRLNALKHLIAPTDTPTTDCLDIFILQQLITSTDPAVDFYVPVILYLTAEMFFFDLLITFDHQLLSSTNLYFMFNSCLLQLLTIPTVDCFSTSLLQRLSTPTAVSFSTAYLHQQLIIPRVD</sequence>
<dbReference type="Proteomes" id="UP000250235">
    <property type="component" value="Unassembled WGS sequence"/>
</dbReference>
<name>A0A2Z7AG20_9LAMI</name>
<evidence type="ECO:0000313" key="1">
    <source>
        <dbReference type="EMBL" id="KZV20715.1"/>
    </source>
</evidence>
<proteinExistence type="predicted"/>
<protein>
    <submittedName>
        <fullName evidence="1">Uncharacterized protein</fullName>
    </submittedName>
</protein>